<keyword evidence="5" id="KW-1185">Reference proteome</keyword>
<dbReference type="OrthoDB" id="266673at2759"/>
<evidence type="ECO:0000313" key="4">
    <source>
        <dbReference type="EMBL" id="KAG5485117.1"/>
    </source>
</evidence>
<dbReference type="AlphaFoldDB" id="A0A836HFA3"/>
<dbReference type="EMBL" id="JAFHKP010000008">
    <property type="protein sequence ID" value="KAG5485117.1"/>
    <property type="molecule type" value="Genomic_DNA"/>
</dbReference>
<evidence type="ECO:0000256" key="1">
    <source>
        <dbReference type="SAM" id="MobiDB-lite"/>
    </source>
</evidence>
<feature type="compositionally biased region" description="Low complexity" evidence="1">
    <location>
        <begin position="167"/>
        <end position="191"/>
    </location>
</feature>
<feature type="signal peptide" evidence="3">
    <location>
        <begin position="1"/>
        <end position="38"/>
    </location>
</feature>
<evidence type="ECO:0000256" key="3">
    <source>
        <dbReference type="SAM" id="SignalP"/>
    </source>
</evidence>
<keyword evidence="2" id="KW-1133">Transmembrane helix</keyword>
<gene>
    <name evidence="4" type="ORF">CUR178_08088</name>
</gene>
<keyword evidence="2" id="KW-0472">Membrane</keyword>
<comment type="caution">
    <text evidence="4">The sequence shown here is derived from an EMBL/GenBank/DDBJ whole genome shotgun (WGS) entry which is preliminary data.</text>
</comment>
<feature type="region of interest" description="Disordered" evidence="1">
    <location>
        <begin position="154"/>
        <end position="244"/>
    </location>
</feature>
<organism evidence="4 5">
    <name type="scientific">Leishmania enriettii</name>
    <dbReference type="NCBI Taxonomy" id="5663"/>
    <lineage>
        <taxon>Eukaryota</taxon>
        <taxon>Discoba</taxon>
        <taxon>Euglenozoa</taxon>
        <taxon>Kinetoplastea</taxon>
        <taxon>Metakinetoplastina</taxon>
        <taxon>Trypanosomatida</taxon>
        <taxon>Trypanosomatidae</taxon>
        <taxon>Leishmaniinae</taxon>
        <taxon>Leishmania</taxon>
    </lineage>
</organism>
<dbReference type="GeneID" id="94175232"/>
<proteinExistence type="predicted"/>
<accession>A0A836HFA3</accession>
<dbReference type="RefSeq" id="XP_067695381.1">
    <property type="nucleotide sequence ID" value="XM_067839722.1"/>
</dbReference>
<reference evidence="4 5" key="1">
    <citation type="submission" date="2021-02" db="EMBL/GenBank/DDBJ databases">
        <title>Leishmania (Mundinia) enrietti genome sequencing and assembly.</title>
        <authorList>
            <person name="Almutairi H."/>
            <person name="Gatherer D."/>
        </authorList>
    </citation>
    <scope>NUCLEOTIDE SEQUENCE [LARGE SCALE GENOMIC DNA]</scope>
    <source>
        <strain evidence="4">CUR178</strain>
    </source>
</reference>
<keyword evidence="2" id="KW-0812">Transmembrane</keyword>
<feature type="compositionally biased region" description="Basic and acidic residues" evidence="1">
    <location>
        <begin position="220"/>
        <end position="244"/>
    </location>
</feature>
<evidence type="ECO:0000256" key="2">
    <source>
        <dbReference type="SAM" id="Phobius"/>
    </source>
</evidence>
<dbReference type="KEGG" id="lenr:94175232"/>
<evidence type="ECO:0000313" key="5">
    <source>
        <dbReference type="Proteomes" id="UP000674179"/>
    </source>
</evidence>
<dbReference type="Proteomes" id="UP000674179">
    <property type="component" value="Chromosome 8"/>
</dbReference>
<name>A0A836HFA3_LEIEN</name>
<feature type="chain" id="PRO_5032602627" evidence="3">
    <location>
        <begin position="39"/>
        <end position="244"/>
    </location>
</feature>
<keyword evidence="3" id="KW-0732">Signal</keyword>
<feature type="compositionally biased region" description="Polar residues" evidence="1">
    <location>
        <begin position="201"/>
        <end position="216"/>
    </location>
</feature>
<protein>
    <submittedName>
        <fullName evidence="4">Uncharacterized protein</fullName>
    </submittedName>
</protein>
<sequence>MVSISACTRAPQRGSGALTLLLMAAAWSFLSMLTPSETMAVAQGSASATTGNCSYTIWTPTQPPSEAPPTVYPPGAVAYQRHNYTAPPESFFISNWYVAIILILCSVCGLYLLLALLIICHFDLRAQHQAQKVVEESYATKGYFNLDGKGAHGGRMRATSSRGHLPSFMSSTSDSNDSSSYDDSSDSESPSLLLEPDDTVIQVNPFQRSAQHQQRTASHRRGENRRGRGGDGYECERGVGYRLR</sequence>
<feature type="transmembrane region" description="Helical" evidence="2">
    <location>
        <begin position="96"/>
        <end position="122"/>
    </location>
</feature>